<comment type="caution">
    <text evidence="1">The sequence shown here is derived from an EMBL/GenBank/DDBJ whole genome shotgun (WGS) entry which is preliminary data.</text>
</comment>
<evidence type="ECO:0000313" key="1">
    <source>
        <dbReference type="EMBL" id="KAK8144788.1"/>
    </source>
</evidence>
<dbReference type="AlphaFoldDB" id="A0AAW0RRB5"/>
<dbReference type="EMBL" id="JAAHCF010000353">
    <property type="protein sequence ID" value="KAK8144788.1"/>
    <property type="molecule type" value="Genomic_DNA"/>
</dbReference>
<reference evidence="1 2" key="1">
    <citation type="submission" date="2020-02" db="EMBL/GenBank/DDBJ databases">
        <title>Comparative genomics of the hypocrealean fungal genus Beauvera.</title>
        <authorList>
            <person name="Showalter D.N."/>
            <person name="Bushley K.E."/>
            <person name="Rehner S.A."/>
        </authorList>
    </citation>
    <scope>NUCLEOTIDE SEQUENCE [LARGE SCALE GENOMIC DNA]</scope>
    <source>
        <strain evidence="1 2">ARSEF4384</strain>
    </source>
</reference>
<organism evidence="1 2">
    <name type="scientific">Beauveria asiatica</name>
    <dbReference type="NCBI Taxonomy" id="1069075"/>
    <lineage>
        <taxon>Eukaryota</taxon>
        <taxon>Fungi</taxon>
        <taxon>Dikarya</taxon>
        <taxon>Ascomycota</taxon>
        <taxon>Pezizomycotina</taxon>
        <taxon>Sordariomycetes</taxon>
        <taxon>Hypocreomycetidae</taxon>
        <taxon>Hypocreales</taxon>
        <taxon>Cordycipitaceae</taxon>
        <taxon>Beauveria</taxon>
    </lineage>
</organism>
<proteinExistence type="predicted"/>
<gene>
    <name evidence="1" type="ORF">G3M48_005346</name>
</gene>
<accession>A0AAW0RRB5</accession>
<sequence length="177" mass="19763">MPSFGGHGSRHLHAIVTSVFHKCVLAHWLRYEAYPGHVVSFMRGGQGAGRRALLVHLWAKGSIVDYFPRSHLLELAATKGGRLLWETPKDALSEAGCIPCEKCFDEGGLVILDARIKYEIKTGYAITFELGTEDLVRDWPKMELPKLEVLERKVASMQSAEVQLNFTFDPSLVAKPE</sequence>
<protein>
    <submittedName>
        <fullName evidence="1">Uncharacterized protein</fullName>
    </submittedName>
</protein>
<evidence type="ECO:0000313" key="2">
    <source>
        <dbReference type="Proteomes" id="UP001397290"/>
    </source>
</evidence>
<name>A0AAW0RRB5_9HYPO</name>
<dbReference type="Proteomes" id="UP001397290">
    <property type="component" value="Unassembled WGS sequence"/>
</dbReference>
<keyword evidence="2" id="KW-1185">Reference proteome</keyword>